<gene>
    <name evidence="1" type="ORF">LCGC14_2074860</name>
</gene>
<accession>A0A0F9F4N9</accession>
<dbReference type="AlphaFoldDB" id="A0A0F9F4N9"/>
<proteinExistence type="predicted"/>
<comment type="caution">
    <text evidence="1">The sequence shown here is derived from an EMBL/GenBank/DDBJ whole genome shotgun (WGS) entry which is preliminary data.</text>
</comment>
<dbReference type="EMBL" id="LAZR01024956">
    <property type="protein sequence ID" value="KKL73441.1"/>
    <property type="molecule type" value="Genomic_DNA"/>
</dbReference>
<sequence>MALTGDITKDAIMAMEARYLPRILTLEVALLTSIHSIEEYVEKIEDEEIKEATSNHMKLLILALNDKTYLKNVFDKEMKRKLNLSKIPLKEK</sequence>
<protein>
    <submittedName>
        <fullName evidence="1">Uncharacterized protein</fullName>
    </submittedName>
</protein>
<reference evidence="1" key="1">
    <citation type="journal article" date="2015" name="Nature">
        <title>Complex archaea that bridge the gap between prokaryotes and eukaryotes.</title>
        <authorList>
            <person name="Spang A."/>
            <person name="Saw J.H."/>
            <person name="Jorgensen S.L."/>
            <person name="Zaremba-Niedzwiedzka K."/>
            <person name="Martijn J."/>
            <person name="Lind A.E."/>
            <person name="van Eijk R."/>
            <person name="Schleper C."/>
            <person name="Guy L."/>
            <person name="Ettema T.J."/>
        </authorList>
    </citation>
    <scope>NUCLEOTIDE SEQUENCE</scope>
</reference>
<name>A0A0F9F4N9_9ZZZZ</name>
<organism evidence="1">
    <name type="scientific">marine sediment metagenome</name>
    <dbReference type="NCBI Taxonomy" id="412755"/>
    <lineage>
        <taxon>unclassified sequences</taxon>
        <taxon>metagenomes</taxon>
        <taxon>ecological metagenomes</taxon>
    </lineage>
</organism>
<evidence type="ECO:0000313" key="1">
    <source>
        <dbReference type="EMBL" id="KKL73441.1"/>
    </source>
</evidence>